<accession>M2XAK8</accession>
<dbReference type="Gene3D" id="3.40.50.300">
    <property type="entry name" value="P-loop containing nucleotide triphosphate hydrolases"/>
    <property type="match status" value="3"/>
</dbReference>
<dbReference type="GO" id="GO:0000725">
    <property type="term" value="P:recombinational repair"/>
    <property type="evidence" value="ECO:0007669"/>
    <property type="project" value="TreeGrafter"/>
</dbReference>
<proteinExistence type="inferred from homology"/>
<dbReference type="EC" id="5.6.2.4" evidence="13"/>
<evidence type="ECO:0000256" key="16">
    <source>
        <dbReference type="SAM" id="MobiDB-lite"/>
    </source>
</evidence>
<evidence type="ECO:0000256" key="10">
    <source>
        <dbReference type="ARBA" id="ARBA00023204"/>
    </source>
</evidence>
<evidence type="ECO:0000256" key="11">
    <source>
        <dbReference type="ARBA" id="ARBA00023235"/>
    </source>
</evidence>
<dbReference type="GO" id="GO:0043138">
    <property type="term" value="F:3'-5' DNA helicase activity"/>
    <property type="evidence" value="ECO:0007669"/>
    <property type="project" value="UniProtKB-EC"/>
</dbReference>
<gene>
    <name evidence="19" type="ORF">C884_00909</name>
</gene>
<evidence type="ECO:0000256" key="15">
    <source>
        <dbReference type="PROSITE-ProRule" id="PRU00560"/>
    </source>
</evidence>
<keyword evidence="8 15" id="KW-0067">ATP-binding</keyword>
<comment type="catalytic activity">
    <reaction evidence="12">
        <text>Couples ATP hydrolysis with the unwinding of duplex DNA by translocating in the 3'-5' direction.</text>
        <dbReference type="EC" id="5.6.2.4"/>
    </reaction>
</comment>
<keyword evidence="7" id="KW-0269">Exonuclease</keyword>
<evidence type="ECO:0000256" key="3">
    <source>
        <dbReference type="ARBA" id="ARBA00022741"/>
    </source>
</evidence>
<dbReference type="AlphaFoldDB" id="M2XAK8"/>
<feature type="binding site" evidence="15">
    <location>
        <begin position="64"/>
        <end position="71"/>
    </location>
    <ligand>
        <name>ATP</name>
        <dbReference type="ChEBI" id="CHEBI:30616"/>
    </ligand>
</feature>
<dbReference type="Pfam" id="PF12705">
    <property type="entry name" value="PDDEXK_1"/>
    <property type="match status" value="1"/>
</dbReference>
<name>M2XAK8_9MICC</name>
<dbReference type="GO" id="GO:0003677">
    <property type="term" value="F:DNA binding"/>
    <property type="evidence" value="ECO:0007669"/>
    <property type="project" value="UniProtKB-KW"/>
</dbReference>
<dbReference type="PROSITE" id="PS51217">
    <property type="entry name" value="UVRD_HELICASE_CTER"/>
    <property type="match status" value="1"/>
</dbReference>
<dbReference type="InterPro" id="IPR027417">
    <property type="entry name" value="P-loop_NTPase"/>
</dbReference>
<evidence type="ECO:0000259" key="18">
    <source>
        <dbReference type="PROSITE" id="PS51217"/>
    </source>
</evidence>
<dbReference type="STRING" id="71999.KPaMU14_03590"/>
<dbReference type="GO" id="GO:0005524">
    <property type="term" value="F:ATP binding"/>
    <property type="evidence" value="ECO:0007669"/>
    <property type="project" value="UniProtKB-UniRule"/>
</dbReference>
<dbReference type="Gene3D" id="3.90.320.10">
    <property type="match status" value="1"/>
</dbReference>
<keyword evidence="20" id="KW-1185">Reference proteome</keyword>
<protein>
    <recommendedName>
        <fullName evidence="13">DNA 3'-5' helicase</fullName>
        <ecNumber evidence="13">5.6.2.4</ecNumber>
    </recommendedName>
</protein>
<dbReference type="EMBL" id="ANHZ02000018">
    <property type="protein sequence ID" value="EME36141.1"/>
    <property type="molecule type" value="Genomic_DNA"/>
</dbReference>
<evidence type="ECO:0000313" key="20">
    <source>
        <dbReference type="Proteomes" id="UP000009877"/>
    </source>
</evidence>
<dbReference type="GO" id="GO:0005829">
    <property type="term" value="C:cytosol"/>
    <property type="evidence" value="ECO:0007669"/>
    <property type="project" value="TreeGrafter"/>
</dbReference>
<evidence type="ECO:0000256" key="6">
    <source>
        <dbReference type="ARBA" id="ARBA00022806"/>
    </source>
</evidence>
<dbReference type="InterPro" id="IPR011604">
    <property type="entry name" value="PDDEXK-like_dom_sf"/>
</dbReference>
<evidence type="ECO:0000256" key="7">
    <source>
        <dbReference type="ARBA" id="ARBA00022839"/>
    </source>
</evidence>
<dbReference type="GO" id="GO:0004527">
    <property type="term" value="F:exonuclease activity"/>
    <property type="evidence" value="ECO:0007669"/>
    <property type="project" value="UniProtKB-KW"/>
</dbReference>
<dbReference type="GO" id="GO:0033202">
    <property type="term" value="C:DNA helicase complex"/>
    <property type="evidence" value="ECO:0007669"/>
    <property type="project" value="TreeGrafter"/>
</dbReference>
<feature type="region of interest" description="Disordered" evidence="16">
    <location>
        <begin position="1057"/>
        <end position="1078"/>
    </location>
</feature>
<keyword evidence="2" id="KW-0540">Nuclease</keyword>
<keyword evidence="3 15" id="KW-0547">Nucleotide-binding</keyword>
<keyword evidence="10" id="KW-0234">DNA repair</keyword>
<dbReference type="PANTHER" id="PTHR11070:SF59">
    <property type="entry name" value="DNA 3'-5' HELICASE"/>
    <property type="match status" value="1"/>
</dbReference>
<comment type="caution">
    <text evidence="19">The sequence shown here is derived from an EMBL/GenBank/DDBJ whole genome shotgun (WGS) entry which is preliminary data.</text>
</comment>
<evidence type="ECO:0000256" key="5">
    <source>
        <dbReference type="ARBA" id="ARBA00022801"/>
    </source>
</evidence>
<dbReference type="InterPro" id="IPR013986">
    <property type="entry name" value="DExx_box_DNA_helicase_dom_sf"/>
</dbReference>
<comment type="similarity">
    <text evidence="1">Belongs to the helicase family. UvrD subfamily.</text>
</comment>
<reference evidence="19 20" key="1">
    <citation type="journal article" date="2014" name="Genome Announc.">
        <title>Draft Genome Sequence of Kocuria palustris PEL.</title>
        <authorList>
            <person name="Sharma G."/>
            <person name="Khatri I."/>
            <person name="Subramanian S."/>
        </authorList>
    </citation>
    <scope>NUCLEOTIDE SEQUENCE [LARGE SCALE GENOMIC DNA]</scope>
    <source>
        <strain evidence="19 20">PEL</strain>
    </source>
</reference>
<evidence type="ECO:0000256" key="14">
    <source>
        <dbReference type="ARBA" id="ARBA00048988"/>
    </source>
</evidence>
<evidence type="ECO:0000256" key="13">
    <source>
        <dbReference type="ARBA" id="ARBA00034808"/>
    </source>
</evidence>
<sequence length="1172" mass="127189">MAMSQQRPSHPPEPVVDLSASRSAWRLVPAERSSLVLPELSALDRDQREIAELAGGCGPQLVLGAPGTGRTTALLSLAARRLREGLPADRLLVLTPSRAAAARARDTLTATAATTMTSPPVRAWQAYAFDLLRRAQAEGLLPGVEQPPQLLSGPEQDVLLKELMAGHRSGHGAAVVWPPDLSEAVGTRGFRQEVRDLFDRVCEHGLSPEDLEQLGHQMQRPDWIAASVLRREYLRVRRLRMPEAFDPAALVSEACRVLVEHPDFLHREQQRLELVVIDDLQEATPSIHRLLEVLCRGRDVVIAASPDTVVQGFRGARPDLLRGLDDRLGTPQRPLTRRVLGTGHRMPPAIQLAWQRAAQRIPALETALGARRPRPVPPGGDPEAEELPQAVLLGSAAQEARWIGHAILERHLLQGVALQDIAVIVRSSDRLQSLQRHLTALGVPVTTSAAETPVRDESAVRPLLSALRLIVAERSAAQHDQELEREQPDPESLRSDAPEAPRASETGEGAAQSSAVLEAHEAVELLSSRIGGASAMDLRRLRQRLRAHELRSGGGRSSDQLLVEALLDPTVMEDAGVRAAPARRVARMLQAGRTALRADGATAETVLWALWEASGVAGRWQRTALAGGPEGQRADRDLDAVVALFGTAERFADHRPGAGPQEFLDFLEHQDLPMDTLAARAPTGASVEIMTPATAAGRGWPVVFIAGLQEGRWPNTTLRGQLLGAQRLSDAVELGVEVAAQASPAARLTEVRHDELRQFATAVSRASRELIATAVSSEEENPSEFLDIVDPWDPSLHPEAAHRARPVHTAPRPPTLRALTAELRRVLQQGTASQEQREAAAQLLHRFASSPEPVDGAAPHQWWGLLPLSSTQEVLDPQQPVPLSPSRLETIQRSPLDWYVATARAEEASDAARSVGTLVHSIAEQSPEGTGDQLAAQIHRRWRELGLPETWESDLLKERAETMLRRFAQYVIQARKDEHRRLALVEGGFQVLIHGRARDALLRGRVDRLEIDDQGRFVVVDLKTGRSAPATKDLPEHPQLLAYQAALAAGAGQAMVEEQQRGIRQSTDAEGQKPEPSEPLVLREGPLQHLPGGALLVQLGVDRVNVSTQLQDGLTEEGGVQVRELVSATADLVAGDRFLASHTAGSNTGHGGIGCSLPEICPLCAEGRQVTE</sequence>
<evidence type="ECO:0000313" key="19">
    <source>
        <dbReference type="EMBL" id="EME36141.1"/>
    </source>
</evidence>
<dbReference type="Gene3D" id="1.10.10.160">
    <property type="match status" value="1"/>
</dbReference>
<feature type="domain" description="UvrD-like helicase ATP-binding" evidence="17">
    <location>
        <begin position="43"/>
        <end position="347"/>
    </location>
</feature>
<dbReference type="Pfam" id="PF00580">
    <property type="entry name" value="UvrD-helicase"/>
    <property type="match status" value="1"/>
</dbReference>
<comment type="catalytic activity">
    <reaction evidence="14">
        <text>ATP + H2O = ADP + phosphate + H(+)</text>
        <dbReference type="Rhea" id="RHEA:13065"/>
        <dbReference type="ChEBI" id="CHEBI:15377"/>
        <dbReference type="ChEBI" id="CHEBI:15378"/>
        <dbReference type="ChEBI" id="CHEBI:30616"/>
        <dbReference type="ChEBI" id="CHEBI:43474"/>
        <dbReference type="ChEBI" id="CHEBI:456216"/>
        <dbReference type="EC" id="5.6.2.4"/>
    </reaction>
</comment>
<dbReference type="Proteomes" id="UP000009877">
    <property type="component" value="Unassembled WGS sequence"/>
</dbReference>
<keyword evidence="5 15" id="KW-0378">Hydrolase</keyword>
<keyword evidence="11" id="KW-0413">Isomerase</keyword>
<evidence type="ECO:0000256" key="9">
    <source>
        <dbReference type="ARBA" id="ARBA00023125"/>
    </source>
</evidence>
<dbReference type="PROSITE" id="PS51198">
    <property type="entry name" value="UVRD_HELICASE_ATP_BIND"/>
    <property type="match status" value="1"/>
</dbReference>
<evidence type="ECO:0000256" key="12">
    <source>
        <dbReference type="ARBA" id="ARBA00034617"/>
    </source>
</evidence>
<feature type="region of interest" description="Disordered" evidence="16">
    <location>
        <begin position="477"/>
        <end position="514"/>
    </location>
</feature>
<dbReference type="InterPro" id="IPR014016">
    <property type="entry name" value="UvrD-like_ATP-bd"/>
</dbReference>
<evidence type="ECO:0000256" key="4">
    <source>
        <dbReference type="ARBA" id="ARBA00022763"/>
    </source>
</evidence>
<evidence type="ECO:0000256" key="1">
    <source>
        <dbReference type="ARBA" id="ARBA00009922"/>
    </source>
</evidence>
<evidence type="ECO:0000259" key="17">
    <source>
        <dbReference type="PROSITE" id="PS51198"/>
    </source>
</evidence>
<dbReference type="InterPro" id="IPR014017">
    <property type="entry name" value="DNA_helicase_UvrD-like_C"/>
</dbReference>
<keyword evidence="4" id="KW-0227">DNA damage</keyword>
<feature type="domain" description="UvrD-like helicase C-terminal" evidence="18">
    <location>
        <begin position="352"/>
        <end position="697"/>
    </location>
</feature>
<dbReference type="Gene3D" id="1.10.486.10">
    <property type="entry name" value="PCRA, domain 4"/>
    <property type="match status" value="1"/>
</dbReference>
<feature type="compositionally biased region" description="Basic and acidic residues" evidence="16">
    <location>
        <begin position="477"/>
        <end position="499"/>
    </location>
</feature>
<organism evidence="19 20">
    <name type="scientific">Kocuria palustris PEL</name>
    <dbReference type="NCBI Taxonomy" id="1236550"/>
    <lineage>
        <taxon>Bacteria</taxon>
        <taxon>Bacillati</taxon>
        <taxon>Actinomycetota</taxon>
        <taxon>Actinomycetes</taxon>
        <taxon>Micrococcales</taxon>
        <taxon>Micrococcaceae</taxon>
        <taxon>Kocuria</taxon>
    </lineage>
</organism>
<evidence type="ECO:0000256" key="8">
    <source>
        <dbReference type="ARBA" id="ARBA00022840"/>
    </source>
</evidence>
<dbReference type="PANTHER" id="PTHR11070">
    <property type="entry name" value="UVRD / RECB / PCRA DNA HELICASE FAMILY MEMBER"/>
    <property type="match status" value="1"/>
</dbReference>
<evidence type="ECO:0000256" key="2">
    <source>
        <dbReference type="ARBA" id="ARBA00022722"/>
    </source>
</evidence>
<dbReference type="SUPFAM" id="SSF52540">
    <property type="entry name" value="P-loop containing nucleoside triphosphate hydrolases"/>
    <property type="match status" value="1"/>
</dbReference>
<keyword evidence="9" id="KW-0238">DNA-binding</keyword>
<dbReference type="InterPro" id="IPR000212">
    <property type="entry name" value="DNA_helicase_UvrD/REP"/>
</dbReference>
<dbReference type="InterPro" id="IPR038726">
    <property type="entry name" value="PDDEXK_AddAB-type"/>
</dbReference>
<keyword evidence="6 15" id="KW-0347">Helicase</keyword>